<proteinExistence type="predicted"/>
<gene>
    <name evidence="1" type="ORF">BACPLE_01840</name>
</gene>
<comment type="caution">
    <text evidence="1">The sequence shown here is derived from an EMBL/GenBank/DDBJ whole genome shotgun (WGS) entry which is preliminary data.</text>
</comment>
<dbReference type="Proteomes" id="UP000003452">
    <property type="component" value="Unassembled WGS sequence"/>
</dbReference>
<dbReference type="AlphaFoldDB" id="B5CYN6"/>
<dbReference type="EMBL" id="ABQC02000019">
    <property type="protein sequence ID" value="EDY95567.1"/>
    <property type="molecule type" value="Genomic_DNA"/>
</dbReference>
<evidence type="ECO:0000313" key="1">
    <source>
        <dbReference type="EMBL" id="EDY95567.1"/>
    </source>
</evidence>
<organism evidence="1 2">
    <name type="scientific">Phocaeicola plebeius (strain DSM 17135 / JCM 12973 / CCUG 54634 / M2)</name>
    <name type="common">Bacteroides plebeius</name>
    <dbReference type="NCBI Taxonomy" id="484018"/>
    <lineage>
        <taxon>Bacteria</taxon>
        <taxon>Pseudomonadati</taxon>
        <taxon>Bacteroidota</taxon>
        <taxon>Bacteroidia</taxon>
        <taxon>Bacteroidales</taxon>
        <taxon>Bacteroidaceae</taxon>
        <taxon>Phocaeicola</taxon>
    </lineage>
</organism>
<accession>B5CYN6</accession>
<sequence length="95" mass="11216">MLIDNFLLPIRFGQTINRKHPFQFPTVRKLPKMKKIQEIFLKIPIKQDNAPIKSNVLSQIRNASDEDTTHHPSRLVPDKRRFLHMLHKAQCSLLH</sequence>
<reference evidence="1 2" key="2">
    <citation type="submission" date="2008-08" db="EMBL/GenBank/DDBJ databases">
        <authorList>
            <person name="Fulton L."/>
            <person name="Clifton S."/>
            <person name="Fulton B."/>
            <person name="Xu J."/>
            <person name="Minx P."/>
            <person name="Pepin K.H."/>
            <person name="Johnson M."/>
            <person name="Thiruvilangam P."/>
            <person name="Bhonagiri V."/>
            <person name="Nash W.E."/>
            <person name="Mardis E.R."/>
            <person name="Wilson R.K."/>
        </authorList>
    </citation>
    <scope>NUCLEOTIDE SEQUENCE [LARGE SCALE GENOMIC DNA]</scope>
    <source>
        <strain evidence="2">DSM 17135 / JCM 12973 / M2</strain>
    </source>
</reference>
<reference evidence="1 2" key="1">
    <citation type="submission" date="2008-08" db="EMBL/GenBank/DDBJ databases">
        <title>Draft genome sequence of Bacteroides plebeius (DSM 17135).</title>
        <authorList>
            <person name="Sudarsanam P."/>
            <person name="Ley R."/>
            <person name="Guruge J."/>
            <person name="Turnbaugh P.J."/>
            <person name="Mahowald M."/>
            <person name="Liep D."/>
            <person name="Gordon J."/>
        </authorList>
    </citation>
    <scope>NUCLEOTIDE SEQUENCE [LARGE SCALE GENOMIC DNA]</scope>
    <source>
        <strain evidence="2">DSM 17135 / JCM 12973 / M2</strain>
    </source>
</reference>
<name>B5CYN6_PHOPM</name>
<protein>
    <submittedName>
        <fullName evidence="1">Uncharacterized protein</fullName>
    </submittedName>
</protein>
<dbReference type="HOGENOM" id="CLU_2367013_0_0_10"/>
<evidence type="ECO:0000313" key="2">
    <source>
        <dbReference type="Proteomes" id="UP000003452"/>
    </source>
</evidence>